<dbReference type="AlphaFoldDB" id="A0A0J0XW80"/>
<feature type="region of interest" description="Disordered" evidence="1">
    <location>
        <begin position="26"/>
        <end position="80"/>
    </location>
</feature>
<protein>
    <submittedName>
        <fullName evidence="2">Uncharacterized protein</fullName>
    </submittedName>
</protein>
<organism evidence="2 3">
    <name type="scientific">Cutaneotrichosporon oleaginosum</name>
    <dbReference type="NCBI Taxonomy" id="879819"/>
    <lineage>
        <taxon>Eukaryota</taxon>
        <taxon>Fungi</taxon>
        <taxon>Dikarya</taxon>
        <taxon>Basidiomycota</taxon>
        <taxon>Agaricomycotina</taxon>
        <taxon>Tremellomycetes</taxon>
        <taxon>Trichosporonales</taxon>
        <taxon>Trichosporonaceae</taxon>
        <taxon>Cutaneotrichosporon</taxon>
    </lineage>
</organism>
<feature type="compositionally biased region" description="Acidic residues" evidence="1">
    <location>
        <begin position="167"/>
        <end position="190"/>
    </location>
</feature>
<keyword evidence="3" id="KW-1185">Reference proteome</keyword>
<evidence type="ECO:0000256" key="1">
    <source>
        <dbReference type="SAM" id="MobiDB-lite"/>
    </source>
</evidence>
<proteinExistence type="predicted"/>
<dbReference type="OrthoDB" id="2563869at2759"/>
<feature type="compositionally biased region" description="Basic and acidic residues" evidence="1">
    <location>
        <begin position="149"/>
        <end position="159"/>
    </location>
</feature>
<feature type="region of interest" description="Disordered" evidence="1">
    <location>
        <begin position="134"/>
        <end position="224"/>
    </location>
</feature>
<dbReference type="STRING" id="879819.A0A0J0XW80"/>
<reference evidence="2 3" key="1">
    <citation type="submission" date="2015-03" db="EMBL/GenBank/DDBJ databases">
        <title>Genomics and transcriptomics of the oil-accumulating basidiomycete yeast T. oleaginosus allow insights into substrate utilization and the diverse evolutionary trajectories of mating systems in fungi.</title>
        <authorList>
            <consortium name="DOE Joint Genome Institute"/>
            <person name="Kourist R."/>
            <person name="Kracht O."/>
            <person name="Bracharz F."/>
            <person name="Lipzen A."/>
            <person name="Nolan M."/>
            <person name="Ohm R."/>
            <person name="Grigoriev I."/>
            <person name="Sun S."/>
            <person name="Heitman J."/>
            <person name="Bruck T."/>
            <person name="Nowrousian M."/>
        </authorList>
    </citation>
    <scope>NUCLEOTIDE SEQUENCE [LARGE SCALE GENOMIC DNA]</scope>
    <source>
        <strain evidence="2 3">IBC0246</strain>
    </source>
</reference>
<evidence type="ECO:0000313" key="3">
    <source>
        <dbReference type="Proteomes" id="UP000053611"/>
    </source>
</evidence>
<dbReference type="Proteomes" id="UP000053611">
    <property type="component" value="Unassembled WGS sequence"/>
</dbReference>
<feature type="compositionally biased region" description="Low complexity" evidence="1">
    <location>
        <begin position="33"/>
        <end position="57"/>
    </location>
</feature>
<evidence type="ECO:0000313" key="2">
    <source>
        <dbReference type="EMBL" id="KLT45298.1"/>
    </source>
</evidence>
<feature type="compositionally biased region" description="Acidic residues" evidence="1">
    <location>
        <begin position="198"/>
        <end position="207"/>
    </location>
</feature>
<dbReference type="EMBL" id="KQ087182">
    <property type="protein sequence ID" value="KLT45298.1"/>
    <property type="molecule type" value="Genomic_DNA"/>
</dbReference>
<name>A0A0J0XW80_9TREE</name>
<gene>
    <name evidence="2" type="ORF">CC85DRAFT_325810</name>
</gene>
<accession>A0A0J0XW80</accession>
<dbReference type="RefSeq" id="XP_018281789.1">
    <property type="nucleotide sequence ID" value="XM_018426373.1"/>
</dbReference>
<dbReference type="GeneID" id="28986976"/>
<sequence>MLPSYTTPPNTLFSFAHRPVTSRSRLNASLRTSWASPSSQQPLPSSSQSNASTSSDSSRPRTRAQTSSPNPASFVLEARRLRRPRHRALRGLPPAGASLHVLAADLSDEEGVLDDEREDLNNFGRRFLIPIGRRNTQMEAEAAPSPTPSDHDHRQEDRGGLTPSPEPMEDVDLDASIEDQDAPDLDASLEDLDRSTEYDSDDIELMNDMDRSVASDEVGDSMEQ</sequence>